<name>A0A4C1V0A9_EUMVA</name>
<accession>A0A4C1V0A9</accession>
<dbReference type="EMBL" id="BGZK01000250">
    <property type="protein sequence ID" value="GBP31697.1"/>
    <property type="molecule type" value="Genomic_DNA"/>
</dbReference>
<keyword evidence="2" id="KW-1185">Reference proteome</keyword>
<reference evidence="1 2" key="1">
    <citation type="journal article" date="2019" name="Commun. Biol.">
        <title>The bagworm genome reveals a unique fibroin gene that provides high tensile strength.</title>
        <authorList>
            <person name="Kono N."/>
            <person name="Nakamura H."/>
            <person name="Ohtoshi R."/>
            <person name="Tomita M."/>
            <person name="Numata K."/>
            <person name="Arakawa K."/>
        </authorList>
    </citation>
    <scope>NUCLEOTIDE SEQUENCE [LARGE SCALE GENOMIC DNA]</scope>
</reference>
<evidence type="ECO:0008006" key="3">
    <source>
        <dbReference type="Google" id="ProtNLM"/>
    </source>
</evidence>
<evidence type="ECO:0000313" key="1">
    <source>
        <dbReference type="EMBL" id="GBP31697.1"/>
    </source>
</evidence>
<dbReference type="OrthoDB" id="7697131at2759"/>
<dbReference type="Proteomes" id="UP000299102">
    <property type="component" value="Unassembled WGS sequence"/>
</dbReference>
<comment type="caution">
    <text evidence="1">The sequence shown here is derived from an EMBL/GenBank/DDBJ whole genome shotgun (WGS) entry which is preliminary data.</text>
</comment>
<dbReference type="AlphaFoldDB" id="A0A4C1V0A9"/>
<protein>
    <recommendedName>
        <fullName evidence="3">RNA-directed DNA polymerase from mobile element jockey</fullName>
    </recommendedName>
</protein>
<sequence>MMRALKLTEPVIQSSHAADAGSQCLASPLYIRMSGHPKIDRSTSDISQVAIFRDLFQAVANKCLRLGYFSRMWKVAAIKVIPKPGKNYQSRPKSYCPIGLLSVMSKTVEMMLVWAFDAEVAGQIVWFHATARNGGLPV</sequence>
<proteinExistence type="predicted"/>
<gene>
    <name evidence="1" type="ORF">EVAR_4932_1</name>
</gene>
<evidence type="ECO:0000313" key="2">
    <source>
        <dbReference type="Proteomes" id="UP000299102"/>
    </source>
</evidence>
<organism evidence="1 2">
    <name type="scientific">Eumeta variegata</name>
    <name type="common">Bagworm moth</name>
    <name type="synonym">Eumeta japonica</name>
    <dbReference type="NCBI Taxonomy" id="151549"/>
    <lineage>
        <taxon>Eukaryota</taxon>
        <taxon>Metazoa</taxon>
        <taxon>Ecdysozoa</taxon>
        <taxon>Arthropoda</taxon>
        <taxon>Hexapoda</taxon>
        <taxon>Insecta</taxon>
        <taxon>Pterygota</taxon>
        <taxon>Neoptera</taxon>
        <taxon>Endopterygota</taxon>
        <taxon>Lepidoptera</taxon>
        <taxon>Glossata</taxon>
        <taxon>Ditrysia</taxon>
        <taxon>Tineoidea</taxon>
        <taxon>Psychidae</taxon>
        <taxon>Oiketicinae</taxon>
        <taxon>Eumeta</taxon>
    </lineage>
</organism>